<dbReference type="RefSeq" id="WP_058987848.1">
    <property type="nucleotide sequence ID" value="NZ_LN606600.1"/>
</dbReference>
<dbReference type="PATRIC" id="fig|446692.3.peg.1852"/>
<dbReference type="KEGG" id="asz:ASN_1804"/>
<organism evidence="2 3">
    <name type="scientific">Acetobacter senegalensis</name>
    <dbReference type="NCBI Taxonomy" id="446692"/>
    <lineage>
        <taxon>Bacteria</taxon>
        <taxon>Pseudomonadati</taxon>
        <taxon>Pseudomonadota</taxon>
        <taxon>Alphaproteobacteria</taxon>
        <taxon>Acetobacterales</taxon>
        <taxon>Acetobacteraceae</taxon>
        <taxon>Acetobacter</taxon>
    </lineage>
</organism>
<accession>A0A0U5EYF2</accession>
<evidence type="ECO:0000313" key="2">
    <source>
        <dbReference type="EMBL" id="CEF41137.1"/>
    </source>
</evidence>
<proteinExistence type="predicted"/>
<dbReference type="EMBL" id="LN606600">
    <property type="protein sequence ID" value="CEF41137.1"/>
    <property type="molecule type" value="Genomic_DNA"/>
</dbReference>
<gene>
    <name evidence="2" type="ORF">ASN_1804</name>
</gene>
<keyword evidence="3" id="KW-1185">Reference proteome</keyword>
<sequence>MSGSNSTGTTSVPAPSLTDAGFVAPAETDILTGALADLNAAFGNALNTDLATPQGQLATTLAAILGDAYDQMMAVFDGVDPARSSGQMQDAIGQLYFLERRGATATVVSVVCTGSPGTVVPEGTLIQDSSGNKYAADGSITLNATGTATGTFSCTTTGAIDCPVNTVSIYQSVTGLSSVTNPAAGVTGSDQEGRIAFEQRRQESVAANAVGTLGAISGAVQAVSGVTDAYVTDNATGAAVTTGGVSIAAHSLFVCVNGGTDEDIGLAILRKKPPGCGYTGTTSVTVSDPNSAYGTAPSYTVQFTRATPTPVYIAVTLQSSSAVPATAETEIQAAILSAFNGEDGGSRARIGGKLFASRFYAAVAALGTWVQIVEITIGTTASPTGFTTQMQIDQIPTLDASGITVTVQ</sequence>
<dbReference type="AlphaFoldDB" id="A0A0U5EYF2"/>
<dbReference type="Proteomes" id="UP000056109">
    <property type="component" value="Chromosome I"/>
</dbReference>
<evidence type="ECO:0000313" key="3">
    <source>
        <dbReference type="Proteomes" id="UP000056109"/>
    </source>
</evidence>
<name>A0A0U5EYF2_9PROT</name>
<feature type="domain" description="Baseplate protein J-like barrel" evidence="1">
    <location>
        <begin position="110"/>
        <end position="188"/>
    </location>
</feature>
<dbReference type="GeneID" id="34782869"/>
<dbReference type="Pfam" id="PF04865">
    <property type="entry name" value="Baseplate_J"/>
    <property type="match status" value="1"/>
</dbReference>
<evidence type="ECO:0000259" key="1">
    <source>
        <dbReference type="Pfam" id="PF04865"/>
    </source>
</evidence>
<reference evidence="3" key="1">
    <citation type="submission" date="2014-09" db="EMBL/GenBank/DDBJ databases">
        <authorList>
            <person name="Illeghems K.G."/>
        </authorList>
    </citation>
    <scope>NUCLEOTIDE SEQUENCE [LARGE SCALE GENOMIC DNA]</scope>
    <source>
        <strain evidence="3">108B</strain>
    </source>
</reference>
<protein>
    <recommendedName>
        <fullName evidence="1">Baseplate protein J-like barrel domain-containing protein</fullName>
    </recommendedName>
</protein>
<dbReference type="InterPro" id="IPR006949">
    <property type="entry name" value="Barrel_Baseplate_J-like"/>
</dbReference>